<dbReference type="Proteomes" id="UP000410492">
    <property type="component" value="Unassembled WGS sequence"/>
</dbReference>
<dbReference type="OrthoDB" id="6759514at2759"/>
<organism evidence="1 2">
    <name type="scientific">Callosobruchus maculatus</name>
    <name type="common">Southern cowpea weevil</name>
    <name type="synonym">Pulse bruchid</name>
    <dbReference type="NCBI Taxonomy" id="64391"/>
    <lineage>
        <taxon>Eukaryota</taxon>
        <taxon>Metazoa</taxon>
        <taxon>Ecdysozoa</taxon>
        <taxon>Arthropoda</taxon>
        <taxon>Hexapoda</taxon>
        <taxon>Insecta</taxon>
        <taxon>Pterygota</taxon>
        <taxon>Neoptera</taxon>
        <taxon>Endopterygota</taxon>
        <taxon>Coleoptera</taxon>
        <taxon>Polyphaga</taxon>
        <taxon>Cucujiformia</taxon>
        <taxon>Chrysomeloidea</taxon>
        <taxon>Chrysomelidae</taxon>
        <taxon>Bruchinae</taxon>
        <taxon>Bruchini</taxon>
        <taxon>Callosobruchus</taxon>
    </lineage>
</organism>
<keyword evidence="2" id="KW-1185">Reference proteome</keyword>
<gene>
    <name evidence="1" type="ORF">CALMAC_LOCUS4664</name>
</gene>
<reference evidence="1 2" key="1">
    <citation type="submission" date="2019-01" db="EMBL/GenBank/DDBJ databases">
        <authorList>
            <person name="Sayadi A."/>
        </authorList>
    </citation>
    <scope>NUCLEOTIDE SEQUENCE [LARGE SCALE GENOMIC DNA]</scope>
</reference>
<dbReference type="AlphaFoldDB" id="A0A653C024"/>
<protein>
    <recommendedName>
        <fullName evidence="3">Regulatory protein zeste</fullName>
    </recommendedName>
</protein>
<name>A0A653C024_CALMS</name>
<accession>A0A653C024</accession>
<feature type="non-terminal residue" evidence="1">
    <location>
        <position position="1"/>
    </location>
</feature>
<evidence type="ECO:0008006" key="3">
    <source>
        <dbReference type="Google" id="ProtNLM"/>
    </source>
</evidence>
<sequence length="185" mass="20442">GARKEIKDWKSFFYQWKSKIKKRAREQRQHISQTGGGGYICSELSETENRLMGLIGWAHVVGCRDVEEPGLPGSEMEAPQEVIIEQIVVENPELEIFEQEPLIEKAEIMPNSQTPSRPTISVSKTASRKKLVRTQRAQTQLQEAADLYASSTSEMATAVGGMAVAITKLAEGLSQVAIALSNINK</sequence>
<proteinExistence type="predicted"/>
<evidence type="ECO:0000313" key="1">
    <source>
        <dbReference type="EMBL" id="VEN40527.1"/>
    </source>
</evidence>
<dbReference type="EMBL" id="CAACVG010006546">
    <property type="protein sequence ID" value="VEN40527.1"/>
    <property type="molecule type" value="Genomic_DNA"/>
</dbReference>
<evidence type="ECO:0000313" key="2">
    <source>
        <dbReference type="Proteomes" id="UP000410492"/>
    </source>
</evidence>